<feature type="non-terminal residue" evidence="1">
    <location>
        <position position="1"/>
    </location>
</feature>
<evidence type="ECO:0000313" key="1">
    <source>
        <dbReference type="EMBL" id="KRY03551.1"/>
    </source>
</evidence>
<accession>A0A0V0YTC4</accession>
<reference evidence="1 2" key="1">
    <citation type="submission" date="2015-01" db="EMBL/GenBank/DDBJ databases">
        <title>Evolution of Trichinella species and genotypes.</title>
        <authorList>
            <person name="Korhonen P.K."/>
            <person name="Edoardo P."/>
            <person name="Giuseppe L.R."/>
            <person name="Gasser R.B."/>
        </authorList>
    </citation>
    <scope>NUCLEOTIDE SEQUENCE [LARGE SCALE GENOMIC DNA]</scope>
    <source>
        <strain evidence="1">ISS120</strain>
    </source>
</reference>
<comment type="caution">
    <text evidence="1">The sequence shown here is derived from an EMBL/GenBank/DDBJ whole genome shotgun (WGS) entry which is preliminary data.</text>
</comment>
<proteinExistence type="predicted"/>
<organism evidence="1 2">
    <name type="scientific">Trichinella britovi</name>
    <name type="common">Parasitic roundworm</name>
    <dbReference type="NCBI Taxonomy" id="45882"/>
    <lineage>
        <taxon>Eukaryota</taxon>
        <taxon>Metazoa</taxon>
        <taxon>Ecdysozoa</taxon>
        <taxon>Nematoda</taxon>
        <taxon>Enoplea</taxon>
        <taxon>Dorylaimia</taxon>
        <taxon>Trichinellida</taxon>
        <taxon>Trichinellidae</taxon>
        <taxon>Trichinella</taxon>
    </lineage>
</organism>
<evidence type="ECO:0000313" key="2">
    <source>
        <dbReference type="Proteomes" id="UP000054653"/>
    </source>
</evidence>
<keyword evidence="2" id="KW-1185">Reference proteome</keyword>
<dbReference type="EMBL" id="JYDI01006398">
    <property type="protein sequence ID" value="KRY03551.1"/>
    <property type="molecule type" value="Genomic_DNA"/>
</dbReference>
<dbReference type="AlphaFoldDB" id="A0A0V0YTC4"/>
<name>A0A0V0YTC4_TRIBR</name>
<gene>
    <name evidence="1" type="ORF">T03_3516</name>
</gene>
<protein>
    <submittedName>
        <fullName evidence="1">Uncharacterized protein</fullName>
    </submittedName>
</protein>
<dbReference type="Proteomes" id="UP000054653">
    <property type="component" value="Unassembled WGS sequence"/>
</dbReference>
<sequence>LALRNRCFRTRSNALLPRGFLDSDEQVLRKGFSTTSL</sequence>
<feature type="non-terminal residue" evidence="1">
    <location>
        <position position="37"/>
    </location>
</feature>